<comment type="caution">
    <text evidence="1">The sequence shown here is derived from an EMBL/GenBank/DDBJ whole genome shotgun (WGS) entry which is preliminary data.</text>
</comment>
<protein>
    <submittedName>
        <fullName evidence="1">Uncharacterized protein</fullName>
    </submittedName>
</protein>
<proteinExistence type="predicted"/>
<sequence length="116" mass="12755">MALIHCELNEVFMHYEIEVNAPDRCAVEALAECFQRARNDLLHNPSKNVGKINLINKAERLVIPNGLDGALPDALTSFATYSAGSDEDFEEFLVEVIASLESVGSPHVTVRTVQTN</sequence>
<accession>A0A1C2IIL7</accession>
<dbReference type="EMBL" id="LWSA01000307">
    <property type="protein sequence ID" value="OCX68241.1"/>
    <property type="molecule type" value="Genomic_DNA"/>
</dbReference>
<dbReference type="RefSeq" id="WP_024894067.1">
    <property type="nucleotide sequence ID" value="NZ_LWRZ01000123.1"/>
</dbReference>
<dbReference type="AlphaFoldDB" id="A0A1C2IIL7"/>
<evidence type="ECO:0000313" key="1">
    <source>
        <dbReference type="EMBL" id="OCX68241.1"/>
    </source>
</evidence>
<name>A0A1C2IIL7_ACITH</name>
<gene>
    <name evidence="1" type="ORF">A6P07_18630</name>
</gene>
<evidence type="ECO:0000313" key="2">
    <source>
        <dbReference type="Proteomes" id="UP000094893"/>
    </source>
</evidence>
<dbReference type="Proteomes" id="UP000094893">
    <property type="component" value="Unassembled WGS sequence"/>
</dbReference>
<reference evidence="1 2" key="1">
    <citation type="journal article" date="2016" name="Int. J. Mol. Sci.">
        <title>Comparative genomics of the extreme acidophile Acidithiobacillus thiooxidans reveals intraspecific divergence and niche adaptation.</title>
        <authorList>
            <person name="Zhang X."/>
            <person name="Feng X."/>
            <person name="Tao J."/>
            <person name="Ma L."/>
            <person name="Xiao Y."/>
            <person name="Liang Y."/>
            <person name="Liu X."/>
            <person name="Yin H."/>
        </authorList>
    </citation>
    <scope>NUCLEOTIDE SEQUENCE [LARGE SCALE GENOMIC DNA]</scope>
    <source>
        <strain evidence="1 2">A02</strain>
    </source>
</reference>
<organism evidence="1 2">
    <name type="scientific">Acidithiobacillus thiooxidans</name>
    <name type="common">Thiobacillus thiooxidans</name>
    <dbReference type="NCBI Taxonomy" id="930"/>
    <lineage>
        <taxon>Bacteria</taxon>
        <taxon>Pseudomonadati</taxon>
        <taxon>Pseudomonadota</taxon>
        <taxon>Acidithiobacillia</taxon>
        <taxon>Acidithiobacillales</taxon>
        <taxon>Acidithiobacillaceae</taxon>
        <taxon>Acidithiobacillus</taxon>
    </lineage>
</organism>